<evidence type="ECO:0000313" key="4">
    <source>
        <dbReference type="Proteomes" id="UP000663792"/>
    </source>
</evidence>
<keyword evidence="4" id="KW-1185">Reference proteome</keyword>
<reference evidence="3" key="1">
    <citation type="submission" date="2021-01" db="EMBL/GenBank/DDBJ databases">
        <title>YIM 132084 draft genome.</title>
        <authorList>
            <person name="An D."/>
        </authorList>
    </citation>
    <scope>NUCLEOTIDE SEQUENCE</scope>
    <source>
        <strain evidence="3">YIM 132084</strain>
    </source>
</reference>
<evidence type="ECO:0000313" key="3">
    <source>
        <dbReference type="EMBL" id="MBM9465759.1"/>
    </source>
</evidence>
<organism evidence="3 4">
    <name type="scientific">Nakamurella leprariae</name>
    <dbReference type="NCBI Taxonomy" id="2803911"/>
    <lineage>
        <taxon>Bacteria</taxon>
        <taxon>Bacillati</taxon>
        <taxon>Actinomycetota</taxon>
        <taxon>Actinomycetes</taxon>
        <taxon>Nakamurellales</taxon>
        <taxon>Nakamurellaceae</taxon>
        <taxon>Nakamurella</taxon>
    </lineage>
</organism>
<feature type="transmembrane region" description="Helical" evidence="2">
    <location>
        <begin position="84"/>
        <end position="103"/>
    </location>
</feature>
<gene>
    <name evidence="3" type="ORF">JL106_00525</name>
</gene>
<name>A0A939C089_9ACTN</name>
<evidence type="ECO:0000256" key="1">
    <source>
        <dbReference type="SAM" id="MobiDB-lite"/>
    </source>
</evidence>
<proteinExistence type="predicted"/>
<feature type="region of interest" description="Disordered" evidence="1">
    <location>
        <begin position="144"/>
        <end position="168"/>
    </location>
</feature>
<dbReference type="EMBL" id="JAERWK010000001">
    <property type="protein sequence ID" value="MBM9465759.1"/>
    <property type="molecule type" value="Genomic_DNA"/>
</dbReference>
<dbReference type="Proteomes" id="UP000663792">
    <property type="component" value="Unassembled WGS sequence"/>
</dbReference>
<keyword evidence="2" id="KW-0472">Membrane</keyword>
<feature type="transmembrane region" description="Helical" evidence="2">
    <location>
        <begin position="109"/>
        <end position="129"/>
    </location>
</feature>
<sequence>MAGALGVLSLGLAWWPSVGVASTIYTAGSCYTDADGYLQCEPGMVLFGFGSDGMVPGASTGARVFLTAAAAFIWWGYRRWSVALVRIGVLVAACGLVIIGPAVQSGPVAYLLAVVALVVGLRRDGWSLLGRDGEEARRRLVGRLTAASPSPVPEAGVSPTGRPSAPRR</sequence>
<dbReference type="AlphaFoldDB" id="A0A939C089"/>
<dbReference type="RefSeq" id="WP_205258711.1">
    <property type="nucleotide sequence ID" value="NZ_JAERWK010000001.1"/>
</dbReference>
<feature type="transmembrane region" description="Helical" evidence="2">
    <location>
        <begin position="54"/>
        <end position="77"/>
    </location>
</feature>
<keyword evidence="2" id="KW-0812">Transmembrane</keyword>
<evidence type="ECO:0000256" key="2">
    <source>
        <dbReference type="SAM" id="Phobius"/>
    </source>
</evidence>
<accession>A0A939C089</accession>
<keyword evidence="2" id="KW-1133">Transmembrane helix</keyword>
<comment type="caution">
    <text evidence="3">The sequence shown here is derived from an EMBL/GenBank/DDBJ whole genome shotgun (WGS) entry which is preliminary data.</text>
</comment>
<protein>
    <submittedName>
        <fullName evidence="3">Uncharacterized protein</fullName>
    </submittedName>
</protein>